<feature type="signal peptide" evidence="3">
    <location>
        <begin position="1"/>
        <end position="18"/>
    </location>
</feature>
<feature type="chain" id="PRO_5045089320" description="SCP domain-containing protein" evidence="3">
    <location>
        <begin position="19"/>
        <end position="308"/>
    </location>
</feature>
<dbReference type="Gene3D" id="3.40.33.10">
    <property type="entry name" value="CAP"/>
    <property type="match status" value="1"/>
</dbReference>
<evidence type="ECO:0000313" key="5">
    <source>
        <dbReference type="EMBL" id="KAJ8977691.1"/>
    </source>
</evidence>
<keyword evidence="6" id="KW-1185">Reference proteome</keyword>
<dbReference type="SMART" id="SM00198">
    <property type="entry name" value="SCP"/>
    <property type="match status" value="1"/>
</dbReference>
<dbReference type="InterPro" id="IPR014044">
    <property type="entry name" value="CAP_dom"/>
</dbReference>
<dbReference type="InterPro" id="IPR002413">
    <property type="entry name" value="V5_allergen-like"/>
</dbReference>
<accession>A0ABQ9JHL6</accession>
<organism evidence="5 6">
    <name type="scientific">Molorchus minor</name>
    <dbReference type="NCBI Taxonomy" id="1323400"/>
    <lineage>
        <taxon>Eukaryota</taxon>
        <taxon>Metazoa</taxon>
        <taxon>Ecdysozoa</taxon>
        <taxon>Arthropoda</taxon>
        <taxon>Hexapoda</taxon>
        <taxon>Insecta</taxon>
        <taxon>Pterygota</taxon>
        <taxon>Neoptera</taxon>
        <taxon>Endopterygota</taxon>
        <taxon>Coleoptera</taxon>
        <taxon>Polyphaga</taxon>
        <taxon>Cucujiformia</taxon>
        <taxon>Chrysomeloidea</taxon>
        <taxon>Cerambycidae</taxon>
        <taxon>Lamiinae</taxon>
        <taxon>Monochamini</taxon>
        <taxon>Molorchus</taxon>
    </lineage>
</organism>
<keyword evidence="2" id="KW-0964">Secreted</keyword>
<evidence type="ECO:0000256" key="2">
    <source>
        <dbReference type="ARBA" id="ARBA00022525"/>
    </source>
</evidence>
<protein>
    <recommendedName>
        <fullName evidence="4">SCP domain-containing protein</fullName>
    </recommendedName>
</protein>
<dbReference type="EMBL" id="JAPWTJ010000517">
    <property type="protein sequence ID" value="KAJ8977691.1"/>
    <property type="molecule type" value="Genomic_DNA"/>
</dbReference>
<dbReference type="InterPro" id="IPR035940">
    <property type="entry name" value="CAP_sf"/>
</dbReference>
<evidence type="ECO:0000259" key="4">
    <source>
        <dbReference type="SMART" id="SM00198"/>
    </source>
</evidence>
<gene>
    <name evidence="5" type="ORF">NQ317_005423</name>
</gene>
<comment type="caution">
    <text evidence="5">The sequence shown here is derived from an EMBL/GenBank/DDBJ whole genome shotgun (WGS) entry which is preliminary data.</text>
</comment>
<sequence length="308" mass="34937">MKNTLIITFLVLFKFSLAIIDYCSICENGTHTMCRYKGRAPDCPGYRRPELTAADKKYILDIHNDIRNHVASGLEARGAIGSQPPAADMLALEWDNELAEIAQRWADQCIRSNDPKQNDACKRTERFDLGQNVITAITDEPAVPELSVLIFNWYQQVVNVVPSDIAQFLGVVKGKYMIGQYTQLVWSETRYVGCGFISFTENYDIGKYHHRLVCNYGPGGNIIGEAVYQRGVPCSRCLSRKCDTVRTSLCQSIDINKTDPDLEEDLVQLNIAHYTSNISNFIDNTSNNLMCLNPDNSKRYDDLHYRIR</sequence>
<keyword evidence="3" id="KW-0732">Signal</keyword>
<dbReference type="PRINTS" id="PR00838">
    <property type="entry name" value="V5ALLERGEN"/>
</dbReference>
<dbReference type="Pfam" id="PF00188">
    <property type="entry name" value="CAP"/>
    <property type="match status" value="1"/>
</dbReference>
<reference evidence="5" key="1">
    <citation type="journal article" date="2023" name="Insect Mol. Biol.">
        <title>Genome sequencing provides insights into the evolution of gene families encoding plant cell wall-degrading enzymes in longhorned beetles.</title>
        <authorList>
            <person name="Shin N.R."/>
            <person name="Okamura Y."/>
            <person name="Kirsch R."/>
            <person name="Pauchet Y."/>
        </authorList>
    </citation>
    <scope>NUCLEOTIDE SEQUENCE</scope>
    <source>
        <strain evidence="5">MMC_N1</strain>
    </source>
</reference>
<feature type="domain" description="SCP" evidence="4">
    <location>
        <begin position="54"/>
        <end position="224"/>
    </location>
</feature>
<dbReference type="PRINTS" id="PR00837">
    <property type="entry name" value="V5TPXLIKE"/>
</dbReference>
<name>A0ABQ9JHL6_9CUCU</name>
<dbReference type="SUPFAM" id="SSF55797">
    <property type="entry name" value="PR-1-like"/>
    <property type="match status" value="1"/>
</dbReference>
<dbReference type="InterPro" id="IPR001283">
    <property type="entry name" value="CRISP-related"/>
</dbReference>
<dbReference type="CDD" id="cd05380">
    <property type="entry name" value="CAP_euk"/>
    <property type="match status" value="1"/>
</dbReference>
<evidence type="ECO:0000313" key="6">
    <source>
        <dbReference type="Proteomes" id="UP001162164"/>
    </source>
</evidence>
<evidence type="ECO:0000256" key="3">
    <source>
        <dbReference type="SAM" id="SignalP"/>
    </source>
</evidence>
<comment type="subcellular location">
    <subcellularLocation>
        <location evidence="1">Secreted</location>
    </subcellularLocation>
</comment>
<evidence type="ECO:0000256" key="1">
    <source>
        <dbReference type="ARBA" id="ARBA00004613"/>
    </source>
</evidence>
<dbReference type="PANTHER" id="PTHR10334">
    <property type="entry name" value="CYSTEINE-RICH SECRETORY PROTEIN-RELATED"/>
    <property type="match status" value="1"/>
</dbReference>
<proteinExistence type="predicted"/>
<dbReference type="Proteomes" id="UP001162164">
    <property type="component" value="Unassembled WGS sequence"/>
</dbReference>